<feature type="transmembrane region" description="Helical" evidence="7">
    <location>
        <begin position="174"/>
        <end position="192"/>
    </location>
</feature>
<evidence type="ECO:0000313" key="9">
    <source>
        <dbReference type="Proteomes" id="UP000054600"/>
    </source>
</evidence>
<dbReference type="NCBIfam" id="TIGR00544">
    <property type="entry name" value="lgt"/>
    <property type="match status" value="1"/>
</dbReference>
<feature type="transmembrane region" description="Helical" evidence="7">
    <location>
        <begin position="198"/>
        <end position="216"/>
    </location>
</feature>
<comment type="pathway">
    <text evidence="7">Protein modification; lipoprotein biosynthesis (diacylglyceryl transfer).</text>
</comment>
<evidence type="ECO:0000256" key="6">
    <source>
        <dbReference type="ARBA" id="ARBA00023136"/>
    </source>
</evidence>
<accession>A0A0W0YLV1</accession>
<feature type="transmembrane region" description="Helical" evidence="7">
    <location>
        <begin position="53"/>
        <end position="76"/>
    </location>
</feature>
<evidence type="ECO:0000313" key="8">
    <source>
        <dbReference type="EMBL" id="KTD57510.1"/>
    </source>
</evidence>
<name>A0A0W0YLV1_9GAMM</name>
<evidence type="ECO:0000256" key="2">
    <source>
        <dbReference type="ARBA" id="ARBA00022475"/>
    </source>
</evidence>
<dbReference type="Proteomes" id="UP000054600">
    <property type="component" value="Unassembled WGS sequence"/>
</dbReference>
<comment type="function">
    <text evidence="7">Catalyzes the transfer of the diacylglyceryl group from phosphatidylglycerol to the sulfhydryl group of the N-terminal cysteine of a prolipoprotein, the first step in the formation of mature lipoproteins.</text>
</comment>
<dbReference type="Pfam" id="PF01790">
    <property type="entry name" value="LGT"/>
    <property type="match status" value="1"/>
</dbReference>
<dbReference type="UniPathway" id="UPA00664"/>
<dbReference type="AlphaFoldDB" id="A0A0W0YLV1"/>
<gene>
    <name evidence="7 8" type="primary">lgt</name>
    <name evidence="8" type="ORF">Lsha_2351</name>
</gene>
<keyword evidence="5 7" id="KW-1133">Transmembrane helix</keyword>
<dbReference type="PANTHER" id="PTHR30589:SF0">
    <property type="entry name" value="PHOSPHATIDYLGLYCEROL--PROLIPOPROTEIN DIACYLGLYCERYL TRANSFERASE"/>
    <property type="match status" value="1"/>
</dbReference>
<evidence type="ECO:0000256" key="5">
    <source>
        <dbReference type="ARBA" id="ARBA00022989"/>
    </source>
</evidence>
<feature type="transmembrane region" description="Helical" evidence="7">
    <location>
        <begin position="228"/>
        <end position="253"/>
    </location>
</feature>
<keyword evidence="8" id="KW-0449">Lipoprotein</keyword>
<dbReference type="eggNOG" id="COG0682">
    <property type="taxonomic scope" value="Bacteria"/>
</dbReference>
<comment type="caution">
    <text evidence="8">The sequence shown here is derived from an EMBL/GenBank/DDBJ whole genome shotgun (WGS) entry which is preliminary data.</text>
</comment>
<feature type="binding site" evidence="7">
    <location>
        <position position="139"/>
    </location>
    <ligand>
        <name>a 1,2-diacyl-sn-glycero-3-phospho-(1'-sn-glycerol)</name>
        <dbReference type="ChEBI" id="CHEBI:64716"/>
    </ligand>
</feature>
<keyword evidence="9" id="KW-1185">Reference proteome</keyword>
<evidence type="ECO:0000256" key="1">
    <source>
        <dbReference type="ARBA" id="ARBA00007150"/>
    </source>
</evidence>
<dbReference type="PATRIC" id="fig|1122169.6.peg.2701"/>
<dbReference type="STRING" id="1122169.Lsha_2351"/>
<dbReference type="GO" id="GO:0042158">
    <property type="term" value="P:lipoprotein biosynthetic process"/>
    <property type="evidence" value="ECO:0007669"/>
    <property type="project" value="UniProtKB-UniRule"/>
</dbReference>
<keyword evidence="4 7" id="KW-0812">Transmembrane</keyword>
<comment type="catalytic activity">
    <reaction evidence="7">
        <text>L-cysteinyl-[prolipoprotein] + a 1,2-diacyl-sn-glycero-3-phospho-(1'-sn-glycerol) = an S-1,2-diacyl-sn-glyceryl-L-cysteinyl-[prolipoprotein] + sn-glycerol 1-phosphate + H(+)</text>
        <dbReference type="Rhea" id="RHEA:56712"/>
        <dbReference type="Rhea" id="RHEA-COMP:14679"/>
        <dbReference type="Rhea" id="RHEA-COMP:14680"/>
        <dbReference type="ChEBI" id="CHEBI:15378"/>
        <dbReference type="ChEBI" id="CHEBI:29950"/>
        <dbReference type="ChEBI" id="CHEBI:57685"/>
        <dbReference type="ChEBI" id="CHEBI:64716"/>
        <dbReference type="ChEBI" id="CHEBI:140658"/>
        <dbReference type="EC" id="2.5.1.145"/>
    </reaction>
</comment>
<dbReference type="PANTHER" id="PTHR30589">
    <property type="entry name" value="PROLIPOPROTEIN DIACYLGLYCERYL TRANSFERASE"/>
    <property type="match status" value="1"/>
</dbReference>
<dbReference type="GO" id="GO:0005886">
    <property type="term" value="C:plasma membrane"/>
    <property type="evidence" value="ECO:0007669"/>
    <property type="project" value="UniProtKB-SubCell"/>
</dbReference>
<evidence type="ECO:0000256" key="3">
    <source>
        <dbReference type="ARBA" id="ARBA00022679"/>
    </source>
</evidence>
<dbReference type="OrthoDB" id="871140at2"/>
<reference evidence="8 9" key="1">
    <citation type="submission" date="2015-11" db="EMBL/GenBank/DDBJ databases">
        <title>Genomic analysis of 38 Legionella species identifies large and diverse effector repertoires.</title>
        <authorList>
            <person name="Burstein D."/>
            <person name="Amaro F."/>
            <person name="Zusman T."/>
            <person name="Lifshitz Z."/>
            <person name="Cohen O."/>
            <person name="Gilbert J.A."/>
            <person name="Pupko T."/>
            <person name="Shuman H.A."/>
            <person name="Segal G."/>
        </authorList>
    </citation>
    <scope>NUCLEOTIDE SEQUENCE [LARGE SCALE GENOMIC DNA]</scope>
    <source>
        <strain evidence="8 9">ATCC 49655</strain>
    </source>
</reference>
<dbReference type="RefSeq" id="WP_018578316.1">
    <property type="nucleotide sequence ID" value="NZ_KB892434.1"/>
</dbReference>
<feature type="transmembrane region" description="Helical" evidence="7">
    <location>
        <begin position="20"/>
        <end position="41"/>
    </location>
</feature>
<dbReference type="PROSITE" id="PS01311">
    <property type="entry name" value="LGT"/>
    <property type="match status" value="1"/>
</dbReference>
<feature type="transmembrane region" description="Helical" evidence="7">
    <location>
        <begin position="96"/>
        <end position="114"/>
    </location>
</feature>
<keyword evidence="6 7" id="KW-0472">Membrane</keyword>
<evidence type="ECO:0000256" key="7">
    <source>
        <dbReference type="HAMAP-Rule" id="MF_01147"/>
    </source>
</evidence>
<dbReference type="HAMAP" id="MF_01147">
    <property type="entry name" value="Lgt"/>
    <property type="match status" value="1"/>
</dbReference>
<protein>
    <recommendedName>
        <fullName evidence="7">Phosphatidylglycerol--prolipoprotein diacylglyceryl transferase</fullName>
        <ecNumber evidence="7">2.5.1.145</ecNumber>
    </recommendedName>
</protein>
<dbReference type="EMBL" id="LNYW01000066">
    <property type="protein sequence ID" value="KTD57510.1"/>
    <property type="molecule type" value="Genomic_DNA"/>
</dbReference>
<proteinExistence type="inferred from homology"/>
<keyword evidence="3 7" id="KW-0808">Transferase</keyword>
<comment type="subcellular location">
    <subcellularLocation>
        <location evidence="7">Cell membrane</location>
        <topology evidence="7">Multi-pass membrane protein</topology>
    </subcellularLocation>
</comment>
<organism evidence="8 9">
    <name type="scientific">Legionella shakespearei DSM 23087</name>
    <dbReference type="NCBI Taxonomy" id="1122169"/>
    <lineage>
        <taxon>Bacteria</taxon>
        <taxon>Pseudomonadati</taxon>
        <taxon>Pseudomonadota</taxon>
        <taxon>Gammaproteobacteria</taxon>
        <taxon>Legionellales</taxon>
        <taxon>Legionellaceae</taxon>
        <taxon>Legionella</taxon>
    </lineage>
</organism>
<dbReference type="GO" id="GO:0008961">
    <property type="term" value="F:phosphatidylglycerol-prolipoprotein diacylglyceryl transferase activity"/>
    <property type="evidence" value="ECO:0007669"/>
    <property type="project" value="UniProtKB-UniRule"/>
</dbReference>
<comment type="similarity">
    <text evidence="1 7">Belongs to the Lgt family.</text>
</comment>
<evidence type="ECO:0000256" key="4">
    <source>
        <dbReference type="ARBA" id="ARBA00022692"/>
    </source>
</evidence>
<dbReference type="EC" id="2.5.1.145" evidence="7"/>
<dbReference type="InterPro" id="IPR001640">
    <property type="entry name" value="Lgt"/>
</dbReference>
<sequence length="257" mass="29463">MLTFPYIDPVAFSLGPIKVHWYGLMYLVGFVGAWLLAYWRMKHYQLNWNADQISDLIFYAALGVILGGRIGYMLFYNFQELIHQPWILFKIWEGGMSFHGGLIGVIIAIWIFSWKFGKSFLEVGDFVAPLVPLGLAAGRAGNFINGELWGRVTDVPWAMIYTHVDNQPRHPSQIYEFGLEGIGLFILVWCYASKPRPVGRVSAVFLIGYSICRLIAECFREPDPQMGFIAFGWLTMGQILSIPMLLLGLWLWWRVKQ</sequence>
<keyword evidence="2 7" id="KW-1003">Cell membrane</keyword>